<evidence type="ECO:0000313" key="3">
    <source>
        <dbReference type="Proteomes" id="UP000035489"/>
    </source>
</evidence>
<keyword evidence="1" id="KW-1133">Transmembrane helix</keyword>
<reference evidence="2 3" key="1">
    <citation type="submission" date="2015-05" db="EMBL/GenBank/DDBJ databases">
        <title>Draft genome sequence of Microvirga vignae strain BR3299, a novel nitrogen fixing bacteria isolated from Brazil semi-aired region.</title>
        <authorList>
            <person name="Zilli J.E."/>
            <person name="Passos S.R."/>
            <person name="Leite J."/>
            <person name="Baldani J.I."/>
            <person name="Xavier G.R."/>
            <person name="Rumjaneck N.G."/>
            <person name="Simoes-Araujo J.L."/>
        </authorList>
    </citation>
    <scope>NUCLEOTIDE SEQUENCE [LARGE SCALE GENOMIC DNA]</scope>
    <source>
        <strain evidence="2 3">BR3299</strain>
    </source>
</reference>
<accession>A0A0H1RF03</accession>
<protein>
    <submittedName>
        <fullName evidence="2">Uncharacterized protein</fullName>
    </submittedName>
</protein>
<sequence>MGKATSHVSMPERLEGLAIPKASASWGEIQILRIPISLGLRRRDPERFPMRTILRLAVSLEVDLASCLWVLYAILSLFN</sequence>
<proteinExistence type="predicted"/>
<comment type="caution">
    <text evidence="2">The sequence shown here is derived from an EMBL/GenBank/DDBJ whole genome shotgun (WGS) entry which is preliminary data.</text>
</comment>
<gene>
    <name evidence="2" type="ORF">AA309_07040</name>
</gene>
<feature type="transmembrane region" description="Helical" evidence="1">
    <location>
        <begin position="52"/>
        <end position="75"/>
    </location>
</feature>
<name>A0A0H1RF03_9HYPH</name>
<keyword evidence="3" id="KW-1185">Reference proteome</keyword>
<dbReference type="PATRIC" id="fig|1225564.3.peg.1919"/>
<dbReference type="AlphaFoldDB" id="A0A0H1RF03"/>
<organism evidence="2 3">
    <name type="scientific">Microvirga vignae</name>
    <dbReference type="NCBI Taxonomy" id="1225564"/>
    <lineage>
        <taxon>Bacteria</taxon>
        <taxon>Pseudomonadati</taxon>
        <taxon>Pseudomonadota</taxon>
        <taxon>Alphaproteobacteria</taxon>
        <taxon>Hyphomicrobiales</taxon>
        <taxon>Methylobacteriaceae</taxon>
        <taxon>Microvirga</taxon>
    </lineage>
</organism>
<evidence type="ECO:0000256" key="1">
    <source>
        <dbReference type="SAM" id="Phobius"/>
    </source>
</evidence>
<keyword evidence="1" id="KW-0472">Membrane</keyword>
<dbReference type="EMBL" id="LCYG01000017">
    <property type="protein sequence ID" value="KLK93775.1"/>
    <property type="molecule type" value="Genomic_DNA"/>
</dbReference>
<dbReference type="STRING" id="1225564.AA309_07040"/>
<keyword evidence="1" id="KW-0812">Transmembrane</keyword>
<evidence type="ECO:0000313" key="2">
    <source>
        <dbReference type="EMBL" id="KLK93775.1"/>
    </source>
</evidence>
<dbReference type="Proteomes" id="UP000035489">
    <property type="component" value="Unassembled WGS sequence"/>
</dbReference>